<reference evidence="12" key="2">
    <citation type="submission" date="2023-10" db="EMBL/GenBank/DDBJ databases">
        <authorList>
            <person name="Fortmann-Grote C."/>
        </authorList>
    </citation>
    <scope>NUCLEOTIDE SEQUENCE</scope>
    <source>
        <strain evidence="12">SBW25</strain>
    </source>
</reference>
<dbReference type="CDD" id="cd01948">
    <property type="entry name" value="EAL"/>
    <property type="match status" value="1"/>
</dbReference>
<dbReference type="Gene3D" id="3.20.20.450">
    <property type="entry name" value="EAL domain"/>
    <property type="match status" value="1"/>
</dbReference>
<dbReference type="InterPro" id="IPR050706">
    <property type="entry name" value="Cyclic-di-GMP_PDE-like"/>
</dbReference>
<dbReference type="EMBL" id="AM181176">
    <property type="protein sequence ID" value="CAY49223.1"/>
    <property type="molecule type" value="Genomic_DNA"/>
</dbReference>
<evidence type="ECO:0000256" key="1">
    <source>
        <dbReference type="ARBA" id="ARBA00004651"/>
    </source>
</evidence>
<keyword evidence="8 10" id="KW-0472">Membrane</keyword>
<evidence type="ECO:0000256" key="9">
    <source>
        <dbReference type="ARBA" id="ARBA00034290"/>
    </source>
</evidence>
<evidence type="ECO:0000256" key="2">
    <source>
        <dbReference type="ARBA" id="ARBA00012282"/>
    </source>
</evidence>
<feature type="transmembrane region" description="Helical" evidence="10">
    <location>
        <begin position="27"/>
        <end position="46"/>
    </location>
</feature>
<evidence type="ECO:0000256" key="7">
    <source>
        <dbReference type="ARBA" id="ARBA00022989"/>
    </source>
</evidence>
<dbReference type="GO" id="GO:0005886">
    <property type="term" value="C:plasma membrane"/>
    <property type="evidence" value="ECO:0007669"/>
    <property type="project" value="UniProtKB-SubCell"/>
</dbReference>
<organism evidence="13">
    <name type="scientific">Pseudomonas fluorescens (strain SBW25)</name>
    <dbReference type="NCBI Taxonomy" id="216595"/>
    <lineage>
        <taxon>Bacteria</taxon>
        <taxon>Pseudomonadati</taxon>
        <taxon>Pseudomonadota</taxon>
        <taxon>Gammaproteobacteria</taxon>
        <taxon>Pseudomonadales</taxon>
        <taxon>Pseudomonadaceae</taxon>
        <taxon>Pseudomonas</taxon>
    </lineage>
</organism>
<protein>
    <recommendedName>
        <fullName evidence="2">cyclic-guanylate-specific phosphodiesterase</fullName>
        <ecNumber evidence="2">3.1.4.52</ecNumber>
    </recommendedName>
</protein>
<dbReference type="eggNOG" id="COG2200">
    <property type="taxonomic scope" value="Bacteria"/>
</dbReference>
<feature type="domain" description="EAL" evidence="11">
    <location>
        <begin position="271"/>
        <end position="524"/>
    </location>
</feature>
<dbReference type="AlphaFoldDB" id="C3KA85"/>
<evidence type="ECO:0000256" key="5">
    <source>
        <dbReference type="ARBA" id="ARBA00022692"/>
    </source>
</evidence>
<dbReference type="HOGENOM" id="CLU_000445_131_0_6"/>
<evidence type="ECO:0000313" key="13">
    <source>
        <dbReference type="EMBL" id="CAY49223.1"/>
    </source>
</evidence>
<dbReference type="InterPro" id="IPR035919">
    <property type="entry name" value="EAL_sf"/>
</dbReference>
<dbReference type="GO" id="GO:0071111">
    <property type="term" value="F:cyclic-guanylate-specific phosphodiesterase activity"/>
    <property type="evidence" value="ECO:0007669"/>
    <property type="project" value="UniProtKB-EC"/>
</dbReference>
<keyword evidence="6 12" id="KW-0378">Hydrolase</keyword>
<evidence type="ECO:0000256" key="6">
    <source>
        <dbReference type="ARBA" id="ARBA00022801"/>
    </source>
</evidence>
<sequence>MNLILQQAVHFMPLTVNGPRKRATRNVITALSALLPIALGVVILHWQAERTLQQSTAQTAQEAVRQFDLMLDNTALAAQALLPLAGRPCDDAAQLALREQVTRRPFVRATTLSWQKNIYCSSLFGGTYASPVNPDDYVDGRLWLMNGNPVTPDTALLVYRLVDGDKAAFASIDGYHLTNALRLISRYADLVLQVGPNWLGADGKVHDTQVPVFAVAHHRLASERFHYSVDAGMPAGEVWRYMQARYPALFSLVVFFGVLAGVLAHWLQKRSSAPTHELQRALGAHEFIPYFQPVVRGDTREWAGCEVLMRWQHPKEGLVRPDLFIPLAEHSGLIVPMTRALLRQTAAQLAPHAARFRPGFHIGVNITARHCQDLALVDDCREFLAAFPVGQVTLVLELTERELIEPTDITRRLFDALHQLGVMIAIDDFGTGHSSLGYLRNFNVDYLKIDQSFVAMIGADALSGHILDSIIELSGKLDLGIVAEGVETAEQCEYLAAQGVDFLQGYLFGKPLPCNEFIKSLVGH</sequence>
<dbReference type="EMBL" id="OV986001">
    <property type="protein sequence ID" value="CAI2797218.1"/>
    <property type="molecule type" value="Genomic_DNA"/>
</dbReference>
<dbReference type="InterPro" id="IPR024744">
    <property type="entry name" value="CSS-motif_dom"/>
</dbReference>
<dbReference type="InterPro" id="IPR001633">
    <property type="entry name" value="EAL_dom"/>
</dbReference>
<keyword evidence="3" id="KW-1003">Cell membrane</keyword>
<keyword evidence="4" id="KW-0973">c-di-GMP</keyword>
<comment type="subcellular location">
    <subcellularLocation>
        <location evidence="1">Cell membrane</location>
        <topology evidence="1">Multi-pass membrane protein</topology>
    </subcellularLocation>
</comment>
<evidence type="ECO:0000256" key="8">
    <source>
        <dbReference type="ARBA" id="ARBA00023136"/>
    </source>
</evidence>
<dbReference type="PROSITE" id="PS50883">
    <property type="entry name" value="EAL"/>
    <property type="match status" value="1"/>
</dbReference>
<evidence type="ECO:0000313" key="12">
    <source>
        <dbReference type="EMBL" id="CAI2797218.1"/>
    </source>
</evidence>
<keyword evidence="5 10" id="KW-0812">Transmembrane</keyword>
<keyword evidence="7 10" id="KW-1133">Transmembrane helix</keyword>
<dbReference type="SUPFAM" id="SSF141868">
    <property type="entry name" value="EAL domain-like"/>
    <property type="match status" value="1"/>
</dbReference>
<dbReference type="PANTHER" id="PTHR33121">
    <property type="entry name" value="CYCLIC DI-GMP PHOSPHODIESTERASE PDEF"/>
    <property type="match status" value="1"/>
</dbReference>
<dbReference type="Pfam" id="PF12792">
    <property type="entry name" value="CSS-motif"/>
    <property type="match status" value="1"/>
</dbReference>
<comment type="catalytic activity">
    <reaction evidence="9">
        <text>3',3'-c-di-GMP + H2O = 5'-phosphoguanylyl(3'-&gt;5')guanosine + H(+)</text>
        <dbReference type="Rhea" id="RHEA:24902"/>
        <dbReference type="ChEBI" id="CHEBI:15377"/>
        <dbReference type="ChEBI" id="CHEBI:15378"/>
        <dbReference type="ChEBI" id="CHEBI:58754"/>
        <dbReference type="ChEBI" id="CHEBI:58805"/>
        <dbReference type="EC" id="3.1.4.52"/>
    </reaction>
</comment>
<dbReference type="PANTHER" id="PTHR33121:SF80">
    <property type="entry name" value="CYCLIC DI-GMP PHOSPHODIESTERASE PDEL"/>
    <property type="match status" value="1"/>
</dbReference>
<dbReference type="EC" id="3.1.4.52" evidence="2"/>
<evidence type="ECO:0000256" key="10">
    <source>
        <dbReference type="SAM" id="Phobius"/>
    </source>
</evidence>
<evidence type="ECO:0000256" key="4">
    <source>
        <dbReference type="ARBA" id="ARBA00022636"/>
    </source>
</evidence>
<dbReference type="SMART" id="SM00052">
    <property type="entry name" value="EAL"/>
    <property type="match status" value="1"/>
</dbReference>
<reference evidence="13" key="1">
    <citation type="journal article" date="2009" name="Genome Biol.">
        <title>Genomic and genetic analyses of diversity and plant interactions of Pseudomonas fluorescens.</title>
        <authorList>
            <person name="Silby M.W."/>
            <person name="Cerdeno-Tarraga A.M."/>
            <person name="Vernikos G.S."/>
            <person name="Giddens S.R."/>
            <person name="Jackson R.W."/>
            <person name="Preston G.M."/>
            <person name="Zhang X.X."/>
            <person name="Moon C.D."/>
            <person name="Gehrig S.M."/>
            <person name="Godfrey S.A."/>
            <person name="Knight C.G."/>
            <person name="Malone J.G."/>
            <person name="Robinson Z."/>
            <person name="Spiers A.J."/>
            <person name="Harris S."/>
            <person name="Challis G.L."/>
            <person name="Yaxley A.M."/>
            <person name="Harris D."/>
            <person name="Seeger K."/>
            <person name="Murphy L."/>
            <person name="Rutter S."/>
            <person name="Squares R."/>
            <person name="Quail M.A."/>
            <person name="Saunders E."/>
            <person name="Mavromatis K."/>
            <person name="Brettin T.S."/>
            <person name="Bentley S.D."/>
            <person name="Hothersall J."/>
            <person name="Stephens E."/>
            <person name="Thomas C.M."/>
            <person name="Parkhill J."/>
            <person name="Levy S.B."/>
            <person name="Rainey P.B."/>
            <person name="Thomson N.R."/>
        </authorList>
    </citation>
    <scope>NUCLEOTIDE SEQUENCE [LARGE SCALE GENOMIC DNA]</scope>
    <source>
        <strain evidence="13">SBW25</strain>
    </source>
</reference>
<name>C3KA85_PSEFS</name>
<dbReference type="KEGG" id="pfs:PFLU_2994"/>
<accession>C3KA85</accession>
<dbReference type="Proteomes" id="UP001152918">
    <property type="component" value="Chromosome"/>
</dbReference>
<feature type="transmembrane region" description="Helical" evidence="10">
    <location>
        <begin position="248"/>
        <end position="267"/>
    </location>
</feature>
<dbReference type="FunFam" id="3.20.20.450:FF:000001">
    <property type="entry name" value="Cyclic di-GMP phosphodiesterase yahA"/>
    <property type="match status" value="1"/>
</dbReference>
<gene>
    <name evidence="13" type="ordered locus">PFLU_2994</name>
</gene>
<evidence type="ECO:0000256" key="3">
    <source>
        <dbReference type="ARBA" id="ARBA00022475"/>
    </source>
</evidence>
<dbReference type="Pfam" id="PF00563">
    <property type="entry name" value="EAL"/>
    <property type="match status" value="1"/>
</dbReference>
<proteinExistence type="predicted"/>
<evidence type="ECO:0000259" key="11">
    <source>
        <dbReference type="PROSITE" id="PS50883"/>
    </source>
</evidence>